<proteinExistence type="predicted"/>
<organism evidence="3 4">
    <name type="scientific">Burkholderia vietnamiensis</name>
    <dbReference type="NCBI Taxonomy" id="60552"/>
    <lineage>
        <taxon>Bacteria</taxon>
        <taxon>Pseudomonadati</taxon>
        <taxon>Pseudomonadota</taxon>
        <taxon>Betaproteobacteria</taxon>
        <taxon>Burkholderiales</taxon>
        <taxon>Burkholderiaceae</taxon>
        <taxon>Burkholderia</taxon>
        <taxon>Burkholderia cepacia complex</taxon>
    </lineage>
</organism>
<evidence type="ECO:0000313" key="3">
    <source>
        <dbReference type="EMBL" id="MBJ9686768.1"/>
    </source>
</evidence>
<gene>
    <name evidence="3" type="ORF">I5589_06705</name>
</gene>
<feature type="region of interest" description="Disordered" evidence="1">
    <location>
        <begin position="255"/>
        <end position="291"/>
    </location>
</feature>
<dbReference type="Gene3D" id="3.30.930.30">
    <property type="match status" value="1"/>
</dbReference>
<dbReference type="Pfam" id="PF03432">
    <property type="entry name" value="Relaxase"/>
    <property type="match status" value="1"/>
</dbReference>
<keyword evidence="4" id="KW-1185">Reference proteome</keyword>
<dbReference type="Proteomes" id="UP000808215">
    <property type="component" value="Unassembled WGS sequence"/>
</dbReference>
<feature type="compositionally biased region" description="Basic and acidic residues" evidence="1">
    <location>
        <begin position="270"/>
        <end position="291"/>
    </location>
</feature>
<dbReference type="InterPro" id="IPR005094">
    <property type="entry name" value="Endonuclease_MobA/VirD2"/>
</dbReference>
<feature type="domain" description="MobA/VirD2-like nuclease" evidence="2">
    <location>
        <begin position="75"/>
        <end position="161"/>
    </location>
</feature>
<sequence>MLKATTKKVPEVVVKISGGGKGMKAIRAHLDYISRNGEVVVENQDGDKLTGSDDIRYLKRELQHGGFGIPEDSTVREAFNIVFSMPPGTDRAAVHDSVRAFAADEFGGDFRYVFACHTDEAHPHVHLCVMARSNDGTRLNPRKADLQSWRESFAEHLRDHGIEANATRRQARGVTKTPIPQPVANMQKKRGVAPGRLLSAMRDDTRSKRVEIDQKVLRAYGAIARAMAESDDVGDRTLAVEIVNLVKEMPVVQRTYEPPTPHRSGKLIARRVDDRLPTGRGGKDSPEEPTR</sequence>
<evidence type="ECO:0000313" key="4">
    <source>
        <dbReference type="Proteomes" id="UP000808215"/>
    </source>
</evidence>
<dbReference type="EMBL" id="JADVKH010000010">
    <property type="protein sequence ID" value="MBJ9686768.1"/>
    <property type="molecule type" value="Genomic_DNA"/>
</dbReference>
<evidence type="ECO:0000259" key="2">
    <source>
        <dbReference type="Pfam" id="PF03432"/>
    </source>
</evidence>
<reference evidence="3 4" key="1">
    <citation type="submission" date="2020-11" db="EMBL/GenBank/DDBJ databases">
        <title>Enhanced detection system for hospital associated transmission using whole genome sequencing surveillance.</title>
        <authorList>
            <person name="Harrison L.H."/>
            <person name="Van Tyne D."/>
            <person name="Marsh J.W."/>
            <person name="Griffith M.P."/>
            <person name="Snyder D.J."/>
            <person name="Cooper V.S."/>
            <person name="Mustapha M."/>
        </authorList>
    </citation>
    <scope>NUCLEOTIDE SEQUENCE [LARGE SCALE GENOMIC DNA]</scope>
    <source>
        <strain evidence="3 4">BC00020</strain>
    </source>
</reference>
<accession>A0ABS1ARI4</accession>
<protein>
    <submittedName>
        <fullName evidence="3">Relaxase/mobilization nuclease domain-containing protein</fullName>
    </submittedName>
</protein>
<evidence type="ECO:0000256" key="1">
    <source>
        <dbReference type="SAM" id="MobiDB-lite"/>
    </source>
</evidence>
<name>A0ABS1ARI4_BURVI</name>
<dbReference type="RefSeq" id="WP_200091103.1">
    <property type="nucleotide sequence ID" value="NZ_JADVKH010000010.1"/>
</dbReference>
<comment type="caution">
    <text evidence="3">The sequence shown here is derived from an EMBL/GenBank/DDBJ whole genome shotgun (WGS) entry which is preliminary data.</text>
</comment>